<proteinExistence type="predicted"/>
<sequence length="218" mass="25014">MMIKVKIYKAEKDITKSELLHKVNDNLYDEDKGYGFQIINNSEVLKLRFTMRSISKQSLEYANGERSEVEIATYLNVDFGVRQGKKIILYATNPPLSMKVPYTMVQKLFGEDSGLRPVEFDLRKIVNGLSEGFDIKIKSMSLSNISVDPFTLAKTKIVSSKNLQEIYQNKYMNSSAVFDSVHFFVNGIETELSRTGRFRVRESQLPTLLSILETFRIL</sequence>
<dbReference type="AlphaFoldDB" id="A0A380AZJ9"/>
<protein>
    <submittedName>
        <fullName evidence="1">Uncharacterized protein</fullName>
    </submittedName>
</protein>
<evidence type="ECO:0000313" key="1">
    <source>
        <dbReference type="EMBL" id="SUI89595.1"/>
    </source>
</evidence>
<gene>
    <name evidence="1" type="ORF">NCTC9783_03639</name>
</gene>
<organism evidence="1 2">
    <name type="scientific">Shigella flexneri</name>
    <dbReference type="NCBI Taxonomy" id="623"/>
    <lineage>
        <taxon>Bacteria</taxon>
        <taxon>Pseudomonadati</taxon>
        <taxon>Pseudomonadota</taxon>
        <taxon>Gammaproteobacteria</taxon>
        <taxon>Enterobacterales</taxon>
        <taxon>Enterobacteriaceae</taxon>
        <taxon>Shigella</taxon>
    </lineage>
</organism>
<dbReference type="RefSeq" id="WP_119179979.1">
    <property type="nucleotide sequence ID" value="NZ_CP024470.1"/>
</dbReference>
<dbReference type="Proteomes" id="UP000254880">
    <property type="component" value="Unassembled WGS sequence"/>
</dbReference>
<evidence type="ECO:0000313" key="2">
    <source>
        <dbReference type="Proteomes" id="UP000254880"/>
    </source>
</evidence>
<accession>A0A380AZJ9</accession>
<dbReference type="EMBL" id="UGYT01000001">
    <property type="protein sequence ID" value="SUI89595.1"/>
    <property type="molecule type" value="Genomic_DNA"/>
</dbReference>
<name>A0A380AZJ9_SHIFL</name>
<reference evidence="1 2" key="1">
    <citation type="submission" date="2018-06" db="EMBL/GenBank/DDBJ databases">
        <authorList>
            <consortium name="Pathogen Informatics"/>
            <person name="Doyle S."/>
        </authorList>
    </citation>
    <scope>NUCLEOTIDE SEQUENCE [LARGE SCALE GENOMIC DNA]</scope>
    <source>
        <strain evidence="1 2">NCTC9783</strain>
    </source>
</reference>